<evidence type="ECO:0000313" key="2">
    <source>
        <dbReference type="EMBL" id="MCM1984586.1"/>
    </source>
</evidence>
<dbReference type="GO" id="GO:0016787">
    <property type="term" value="F:hydrolase activity"/>
    <property type="evidence" value="ECO:0007669"/>
    <property type="project" value="UniProtKB-KW"/>
</dbReference>
<reference evidence="2 3" key="1">
    <citation type="journal article" date="2015" name="Genome Announc.">
        <title>Draft Genome Sequence of Filamentous Marine Cyanobacterium Lyngbya confervoides Strain BDU141951.</title>
        <authorList>
            <person name="Chandrababunaidu M.M."/>
            <person name="Sen D."/>
            <person name="Tripathy S."/>
        </authorList>
    </citation>
    <scope>NUCLEOTIDE SEQUENCE [LARGE SCALE GENOMIC DNA]</scope>
    <source>
        <strain evidence="2 3">BDU141951</strain>
    </source>
</reference>
<dbReference type="InterPro" id="IPR001279">
    <property type="entry name" value="Metallo-B-lactamas"/>
</dbReference>
<evidence type="ECO:0000313" key="3">
    <source>
        <dbReference type="Proteomes" id="UP000031561"/>
    </source>
</evidence>
<name>A0ABD4T7J3_9CYAN</name>
<dbReference type="Gene3D" id="3.60.15.10">
    <property type="entry name" value="Ribonuclease Z/Hydroxyacylglutathione hydrolase-like"/>
    <property type="match status" value="1"/>
</dbReference>
<dbReference type="SUPFAM" id="SSF56281">
    <property type="entry name" value="Metallo-hydrolase/oxidoreductase"/>
    <property type="match status" value="1"/>
</dbReference>
<protein>
    <submittedName>
        <fullName evidence="2">MBL fold metallo-hydrolase</fullName>
    </submittedName>
</protein>
<comment type="caution">
    <text evidence="2">The sequence shown here is derived from an EMBL/GenBank/DDBJ whole genome shotgun (WGS) entry which is preliminary data.</text>
</comment>
<dbReference type="InterPro" id="IPR036866">
    <property type="entry name" value="RibonucZ/Hydroxyglut_hydro"/>
</dbReference>
<dbReference type="PANTHER" id="PTHR42663">
    <property type="entry name" value="HYDROLASE C777.06C-RELATED-RELATED"/>
    <property type="match status" value="1"/>
</dbReference>
<dbReference type="GO" id="GO:0046872">
    <property type="term" value="F:metal ion binding"/>
    <property type="evidence" value="ECO:0007669"/>
    <property type="project" value="UniProtKB-KW"/>
</dbReference>
<dbReference type="EMBL" id="JTHE03000100">
    <property type="protein sequence ID" value="MCM1984586.1"/>
    <property type="molecule type" value="Genomic_DNA"/>
</dbReference>
<evidence type="ECO:0000259" key="1">
    <source>
        <dbReference type="SMART" id="SM00849"/>
    </source>
</evidence>
<dbReference type="PANTHER" id="PTHR42663:SF6">
    <property type="entry name" value="HYDROLASE C777.06C-RELATED"/>
    <property type="match status" value="1"/>
</dbReference>
<accession>A0ABD4T7J3</accession>
<dbReference type="Proteomes" id="UP000031561">
    <property type="component" value="Unassembled WGS sequence"/>
</dbReference>
<organism evidence="2 3">
    <name type="scientific">Lyngbya confervoides BDU141951</name>
    <dbReference type="NCBI Taxonomy" id="1574623"/>
    <lineage>
        <taxon>Bacteria</taxon>
        <taxon>Bacillati</taxon>
        <taxon>Cyanobacteriota</taxon>
        <taxon>Cyanophyceae</taxon>
        <taxon>Oscillatoriophycideae</taxon>
        <taxon>Oscillatoriales</taxon>
        <taxon>Microcoleaceae</taxon>
        <taxon>Lyngbya</taxon>
    </lineage>
</organism>
<feature type="domain" description="Metallo-beta-lactamase" evidence="1">
    <location>
        <begin position="20"/>
        <end position="208"/>
    </location>
</feature>
<dbReference type="Pfam" id="PF23023">
    <property type="entry name" value="Anti-Pycsar_Apyc1"/>
    <property type="match status" value="1"/>
</dbReference>
<proteinExistence type="predicted"/>
<dbReference type="RefSeq" id="WP_166276566.1">
    <property type="nucleotide sequence ID" value="NZ_JTHE03000100.1"/>
</dbReference>
<dbReference type="AlphaFoldDB" id="A0ABD4T7J3"/>
<sequence length="263" mass="30035">MQLLFLGTGSAFTVGSDNYQSNMLLRTDSGEQLLIDCGSDIRWSLYDQGLSYRDITHVYISHLHADHVGGLEYLGFSSKYDPQCPRPTLILSKSLESDLWERTLSGGMRMLEGDLACLDSFFQVCPVGQSREFTWQGVRFELVQTVHVNSGFGLMPSYGLFFEVDHRRILITTDCQLRLDYLSEFYERADLIFQDCETAKRPTPVHAHYQQLRRLPATIRQKMWLYGYNPGPIPDAAQDGFCGFIQKGQCFDFAHLQDCLQAL</sequence>
<keyword evidence="3" id="KW-1185">Reference proteome</keyword>
<gene>
    <name evidence="2" type="ORF">QQ91_0017315</name>
</gene>
<dbReference type="SMART" id="SM00849">
    <property type="entry name" value="Lactamase_B"/>
    <property type="match status" value="1"/>
</dbReference>